<keyword evidence="5 9" id="KW-0676">Redox-active center</keyword>
<dbReference type="FunFam" id="3.40.30.10:FF:000001">
    <property type="entry name" value="Thioredoxin"/>
    <property type="match status" value="1"/>
</dbReference>
<evidence type="ECO:0000256" key="6">
    <source>
        <dbReference type="NCBIfam" id="TIGR01068"/>
    </source>
</evidence>
<feature type="domain" description="Thioredoxin" evidence="10">
    <location>
        <begin position="1"/>
        <end position="108"/>
    </location>
</feature>
<dbReference type="SUPFAM" id="SSF52833">
    <property type="entry name" value="Thioredoxin-like"/>
    <property type="match status" value="1"/>
</dbReference>
<dbReference type="PROSITE" id="PS00194">
    <property type="entry name" value="THIOREDOXIN_1"/>
    <property type="match status" value="1"/>
</dbReference>
<dbReference type="PROSITE" id="PS51352">
    <property type="entry name" value="THIOREDOXIN_2"/>
    <property type="match status" value="1"/>
</dbReference>
<dbReference type="NCBIfam" id="TIGR01068">
    <property type="entry name" value="thioredoxin"/>
    <property type="match status" value="1"/>
</dbReference>
<feature type="site" description="Deprotonates C-terminal active site Cys" evidence="8">
    <location>
        <position position="28"/>
    </location>
</feature>
<dbReference type="Pfam" id="PF00085">
    <property type="entry name" value="Thioredoxin"/>
    <property type="match status" value="1"/>
</dbReference>
<keyword evidence="3" id="KW-0249">Electron transport</keyword>
<dbReference type="GO" id="GO:0015035">
    <property type="term" value="F:protein-disulfide reductase activity"/>
    <property type="evidence" value="ECO:0007669"/>
    <property type="project" value="UniProtKB-UniRule"/>
</dbReference>
<dbReference type="CDD" id="cd02947">
    <property type="entry name" value="TRX_family"/>
    <property type="match status" value="1"/>
</dbReference>
<sequence length="108" mass="11466">MAGDNVIAVSDSDFEAKVEKSELPCLVDFWAPWCGPCKAIGPVIDELADEFAGKVQVAKMNVDDSPTTPGKFGIKAIPTLILFKNGEAVDRITGAVGKAQLKELMSKA</sequence>
<feature type="site" description="Contributes to redox potential value" evidence="8">
    <location>
        <position position="35"/>
    </location>
</feature>
<protein>
    <recommendedName>
        <fullName evidence="6 7">Thioredoxin</fullName>
    </recommendedName>
</protein>
<dbReference type="InterPro" id="IPR036249">
    <property type="entry name" value="Thioredoxin-like_sf"/>
</dbReference>
<evidence type="ECO:0000256" key="4">
    <source>
        <dbReference type="ARBA" id="ARBA00023157"/>
    </source>
</evidence>
<organism evidence="11">
    <name type="scientific">Candidatus Electrothrix aestuarii</name>
    <dbReference type="NCBI Taxonomy" id="3062594"/>
    <lineage>
        <taxon>Bacteria</taxon>
        <taxon>Pseudomonadati</taxon>
        <taxon>Thermodesulfobacteriota</taxon>
        <taxon>Desulfobulbia</taxon>
        <taxon>Desulfobulbales</taxon>
        <taxon>Desulfobulbaceae</taxon>
        <taxon>Candidatus Electrothrix</taxon>
    </lineage>
</organism>
<name>A0AAU8LXS1_9BACT</name>
<feature type="active site" description="Nucleophile" evidence="8">
    <location>
        <position position="34"/>
    </location>
</feature>
<dbReference type="PANTHER" id="PTHR45663">
    <property type="entry name" value="GEO12009P1"/>
    <property type="match status" value="1"/>
</dbReference>
<evidence type="ECO:0000256" key="7">
    <source>
        <dbReference type="PIRNR" id="PIRNR000077"/>
    </source>
</evidence>
<dbReference type="PRINTS" id="PR00421">
    <property type="entry name" value="THIOREDOXIN"/>
</dbReference>
<evidence type="ECO:0000313" key="11">
    <source>
        <dbReference type="EMBL" id="XCN73903.1"/>
    </source>
</evidence>
<gene>
    <name evidence="11" type="primary">trxA</name>
    <name evidence="11" type="ORF">Q3M24_03865</name>
</gene>
<dbReference type="EMBL" id="CP159373">
    <property type="protein sequence ID" value="XCN73903.1"/>
    <property type="molecule type" value="Genomic_DNA"/>
</dbReference>
<evidence type="ECO:0000256" key="8">
    <source>
        <dbReference type="PIRSR" id="PIRSR000077-1"/>
    </source>
</evidence>
<evidence type="ECO:0000256" key="3">
    <source>
        <dbReference type="ARBA" id="ARBA00022982"/>
    </source>
</evidence>
<keyword evidence="2" id="KW-0813">Transport</keyword>
<dbReference type="GO" id="GO:0045454">
    <property type="term" value="P:cell redox homeostasis"/>
    <property type="evidence" value="ECO:0007669"/>
    <property type="project" value="TreeGrafter"/>
</dbReference>
<dbReference type="PIRSF" id="PIRSF000077">
    <property type="entry name" value="Thioredoxin"/>
    <property type="match status" value="1"/>
</dbReference>
<reference evidence="11" key="1">
    <citation type="journal article" date="2024" name="Syst. Appl. Microbiol.">
        <title>First single-strain enrichments of Electrothrix cable bacteria, description of E. aestuarii sp. nov. and E. rattekaaiensis sp. nov., and proposal of a cable bacteria taxonomy following the rules of the SeqCode.</title>
        <authorList>
            <person name="Plum-Jensen L.E."/>
            <person name="Schramm A."/>
            <person name="Marshall I.P.G."/>
        </authorList>
    </citation>
    <scope>NUCLEOTIDE SEQUENCE</scope>
    <source>
        <strain evidence="11">Rat1</strain>
    </source>
</reference>
<dbReference type="InterPro" id="IPR017937">
    <property type="entry name" value="Thioredoxin_CS"/>
</dbReference>
<dbReference type="Gene3D" id="3.40.30.10">
    <property type="entry name" value="Glutaredoxin"/>
    <property type="match status" value="1"/>
</dbReference>
<evidence type="ECO:0000256" key="1">
    <source>
        <dbReference type="ARBA" id="ARBA00008987"/>
    </source>
</evidence>
<dbReference type="KEGG" id="eaj:Q3M24_03865"/>
<evidence type="ECO:0000256" key="5">
    <source>
        <dbReference type="ARBA" id="ARBA00023284"/>
    </source>
</evidence>
<evidence type="ECO:0000256" key="9">
    <source>
        <dbReference type="PIRSR" id="PIRSR000077-4"/>
    </source>
</evidence>
<reference evidence="11" key="2">
    <citation type="submission" date="2024-06" db="EMBL/GenBank/DDBJ databases">
        <authorList>
            <person name="Plum-Jensen L.E."/>
            <person name="Schramm A."/>
            <person name="Marshall I.P.G."/>
        </authorList>
    </citation>
    <scope>NUCLEOTIDE SEQUENCE</scope>
    <source>
        <strain evidence="11">Rat1</strain>
    </source>
</reference>
<feature type="site" description="Contributes to redox potential value" evidence="8">
    <location>
        <position position="36"/>
    </location>
</feature>
<feature type="disulfide bond" description="Redox-active" evidence="9">
    <location>
        <begin position="34"/>
        <end position="37"/>
    </location>
</feature>
<dbReference type="InterPro" id="IPR013766">
    <property type="entry name" value="Thioredoxin_domain"/>
</dbReference>
<keyword evidence="4 9" id="KW-1015">Disulfide bond</keyword>
<dbReference type="GO" id="GO:0005829">
    <property type="term" value="C:cytosol"/>
    <property type="evidence" value="ECO:0007669"/>
    <property type="project" value="TreeGrafter"/>
</dbReference>
<dbReference type="AlphaFoldDB" id="A0AAU8LXS1"/>
<accession>A0AAU8LXS1</accession>
<dbReference type="PANTHER" id="PTHR45663:SF11">
    <property type="entry name" value="GEO12009P1"/>
    <property type="match status" value="1"/>
</dbReference>
<dbReference type="InterPro" id="IPR005746">
    <property type="entry name" value="Thioredoxin"/>
</dbReference>
<comment type="similarity">
    <text evidence="1 7">Belongs to the thioredoxin family.</text>
</comment>
<proteinExistence type="inferred from homology"/>
<feature type="active site" description="Nucleophile" evidence="8">
    <location>
        <position position="37"/>
    </location>
</feature>
<evidence type="ECO:0000256" key="2">
    <source>
        <dbReference type="ARBA" id="ARBA00022448"/>
    </source>
</evidence>
<evidence type="ECO:0000259" key="10">
    <source>
        <dbReference type="PROSITE" id="PS51352"/>
    </source>
</evidence>